<reference evidence="4" key="1">
    <citation type="submission" date="2020-05" db="EMBL/GenBank/DDBJ databases">
        <authorList>
            <person name="Chiriac C."/>
            <person name="Salcher M."/>
            <person name="Ghai R."/>
            <person name="Kavagutti S V."/>
        </authorList>
    </citation>
    <scope>NUCLEOTIDE SEQUENCE</scope>
</reference>
<dbReference type="SUPFAM" id="SSF56801">
    <property type="entry name" value="Acetyl-CoA synthetase-like"/>
    <property type="match status" value="1"/>
</dbReference>
<protein>
    <submittedName>
        <fullName evidence="4">Unannotated protein</fullName>
    </submittedName>
</protein>
<evidence type="ECO:0000256" key="2">
    <source>
        <dbReference type="ARBA" id="ARBA00022598"/>
    </source>
</evidence>
<dbReference type="InterPro" id="IPR050237">
    <property type="entry name" value="ATP-dep_AMP-bd_enzyme"/>
</dbReference>
<dbReference type="AlphaFoldDB" id="A0A6J7L4Q3"/>
<keyword evidence="2" id="KW-0436">Ligase</keyword>
<feature type="domain" description="AMP-binding enzyme C-terminal" evidence="3">
    <location>
        <begin position="19"/>
        <end position="94"/>
    </location>
</feature>
<dbReference type="PANTHER" id="PTHR43767:SF7">
    <property type="entry name" value="MEDIUM_LONG-CHAIN-FATTY-ACID--COA LIGASE FADD8"/>
    <property type="match status" value="1"/>
</dbReference>
<proteinExistence type="inferred from homology"/>
<evidence type="ECO:0000313" key="4">
    <source>
        <dbReference type="EMBL" id="CAB4963196.1"/>
    </source>
</evidence>
<dbReference type="InterPro" id="IPR045851">
    <property type="entry name" value="AMP-bd_C_sf"/>
</dbReference>
<comment type="similarity">
    <text evidence="1">Belongs to the ATP-dependent AMP-binding enzyme family.</text>
</comment>
<dbReference type="FunFam" id="3.30.300.30:FF:000008">
    <property type="entry name" value="2,3-dihydroxybenzoate-AMP ligase"/>
    <property type="match status" value="1"/>
</dbReference>
<accession>A0A6J7L4Q3</accession>
<organism evidence="4">
    <name type="scientific">freshwater metagenome</name>
    <dbReference type="NCBI Taxonomy" id="449393"/>
    <lineage>
        <taxon>unclassified sequences</taxon>
        <taxon>metagenomes</taxon>
        <taxon>ecological metagenomes</taxon>
    </lineage>
</organism>
<dbReference type="InterPro" id="IPR025110">
    <property type="entry name" value="AMP-bd_C"/>
</dbReference>
<evidence type="ECO:0000256" key="1">
    <source>
        <dbReference type="ARBA" id="ARBA00006432"/>
    </source>
</evidence>
<sequence length="113" mass="12384">MDRKKDMIISGGFNVFPREIEDVLGTHPAVAQSAVIGVPDEKWGESVKAIVVLRPGQSVDVDDLMALVKEAKGAHYAPKSVEFVEEIPLSPLGKPDKKALRAQYWSDATRQVN</sequence>
<name>A0A6J7L4Q3_9ZZZZ</name>
<gene>
    <name evidence="4" type="ORF">UFOPK3789_01416</name>
</gene>
<dbReference type="Pfam" id="PF13193">
    <property type="entry name" value="AMP-binding_C"/>
    <property type="match status" value="1"/>
</dbReference>
<dbReference type="GO" id="GO:0016877">
    <property type="term" value="F:ligase activity, forming carbon-sulfur bonds"/>
    <property type="evidence" value="ECO:0007669"/>
    <property type="project" value="UniProtKB-ARBA"/>
</dbReference>
<evidence type="ECO:0000259" key="3">
    <source>
        <dbReference type="Pfam" id="PF13193"/>
    </source>
</evidence>
<dbReference type="Gene3D" id="3.30.300.30">
    <property type="match status" value="1"/>
</dbReference>
<dbReference type="EMBL" id="CAFBNL010000136">
    <property type="protein sequence ID" value="CAB4963196.1"/>
    <property type="molecule type" value="Genomic_DNA"/>
</dbReference>
<dbReference type="PANTHER" id="PTHR43767">
    <property type="entry name" value="LONG-CHAIN-FATTY-ACID--COA LIGASE"/>
    <property type="match status" value="1"/>
</dbReference>